<feature type="transmembrane region" description="Helical" evidence="1">
    <location>
        <begin position="50"/>
        <end position="70"/>
    </location>
</feature>
<gene>
    <name evidence="2" type="ORF">AALT52_02610</name>
</gene>
<proteinExistence type="predicted"/>
<accession>A0ABV4DNE0</accession>
<reference evidence="2 3" key="1">
    <citation type="submission" date="2024-03" db="EMBL/GenBank/DDBJ databases">
        <title>Mouse gut bacterial collection (mGBC) of GemPharmatech.</title>
        <authorList>
            <person name="He Y."/>
            <person name="Dong L."/>
            <person name="Wu D."/>
            <person name="Gao X."/>
            <person name="Lin Z."/>
        </authorList>
    </citation>
    <scope>NUCLEOTIDE SEQUENCE [LARGE SCALE GENOMIC DNA]</scope>
    <source>
        <strain evidence="2 3">15-30</strain>
    </source>
</reference>
<dbReference type="PANTHER" id="PTHR37309">
    <property type="entry name" value="SLR0284 PROTEIN"/>
    <property type="match status" value="1"/>
</dbReference>
<keyword evidence="1" id="KW-1133">Transmembrane helix</keyword>
<evidence type="ECO:0000313" key="3">
    <source>
        <dbReference type="Proteomes" id="UP001565236"/>
    </source>
</evidence>
<keyword evidence="1" id="KW-0812">Transmembrane</keyword>
<organism evidence="2 3">
    <name type="scientific">Ligilactobacillus faecis</name>
    <dbReference type="NCBI Taxonomy" id="762833"/>
    <lineage>
        <taxon>Bacteria</taxon>
        <taxon>Bacillati</taxon>
        <taxon>Bacillota</taxon>
        <taxon>Bacilli</taxon>
        <taxon>Lactobacillales</taxon>
        <taxon>Lactobacillaceae</taxon>
        <taxon>Ligilactobacillus</taxon>
    </lineage>
</organism>
<name>A0ABV4DNE0_9LACO</name>
<feature type="transmembrane region" description="Helical" evidence="1">
    <location>
        <begin position="90"/>
        <end position="112"/>
    </location>
</feature>
<sequence>MNFWQRTLINVLVFLATAGFFPNYFHVSSVWVAFIAAVVLGLLNMFVKPLLVVLSLPITVMTLGVFYLFINGFMLEMTSFLVGSSFEFSSFGSALLVAIILSVVNLIITNYATQNRI</sequence>
<dbReference type="Pfam" id="PF04020">
    <property type="entry name" value="Phage_holin_4_2"/>
    <property type="match status" value="1"/>
</dbReference>
<evidence type="ECO:0000256" key="1">
    <source>
        <dbReference type="SAM" id="Phobius"/>
    </source>
</evidence>
<dbReference type="PANTHER" id="PTHR37309:SF1">
    <property type="entry name" value="SLR0284 PROTEIN"/>
    <property type="match status" value="1"/>
</dbReference>
<keyword evidence="3" id="KW-1185">Reference proteome</keyword>
<dbReference type="RefSeq" id="WP_369940925.1">
    <property type="nucleotide sequence ID" value="NZ_JBCLUF010000006.1"/>
</dbReference>
<evidence type="ECO:0000313" key="2">
    <source>
        <dbReference type="EMBL" id="MEY8661789.1"/>
    </source>
</evidence>
<dbReference type="Proteomes" id="UP001565236">
    <property type="component" value="Unassembled WGS sequence"/>
</dbReference>
<keyword evidence="1" id="KW-0472">Membrane</keyword>
<protein>
    <submittedName>
        <fullName evidence="2">Phage holin family protein</fullName>
    </submittedName>
</protein>
<comment type="caution">
    <text evidence="2">The sequence shown here is derived from an EMBL/GenBank/DDBJ whole genome shotgun (WGS) entry which is preliminary data.</text>
</comment>
<dbReference type="EMBL" id="JBCLUF010000006">
    <property type="protein sequence ID" value="MEY8661789.1"/>
    <property type="molecule type" value="Genomic_DNA"/>
</dbReference>
<feature type="transmembrane region" description="Helical" evidence="1">
    <location>
        <begin position="24"/>
        <end position="43"/>
    </location>
</feature>
<dbReference type="InterPro" id="IPR007165">
    <property type="entry name" value="Phage_holin_4_2"/>
</dbReference>